<feature type="transmembrane region" description="Helical" evidence="10">
    <location>
        <begin position="61"/>
        <end position="80"/>
    </location>
</feature>
<dbReference type="PANTHER" id="PTHR45436:SF5">
    <property type="entry name" value="SENSOR HISTIDINE KINASE TRCS"/>
    <property type="match status" value="1"/>
</dbReference>
<dbReference type="SUPFAM" id="SSF55874">
    <property type="entry name" value="ATPase domain of HSP90 chaperone/DNA topoisomerase II/histidine kinase"/>
    <property type="match status" value="1"/>
</dbReference>
<evidence type="ECO:0000259" key="11">
    <source>
        <dbReference type="PROSITE" id="PS50109"/>
    </source>
</evidence>
<keyword evidence="3" id="KW-0597">Phosphoprotein</keyword>
<dbReference type="PANTHER" id="PTHR45436">
    <property type="entry name" value="SENSOR HISTIDINE KINASE YKOH"/>
    <property type="match status" value="1"/>
</dbReference>
<sequence length="586" mass="60763">MGYRLMSTQGSPLPFQPPRRSGGLRAVARAAPIPLAVTVAAAVACAAAVRRVSGHQDRLLVAAAGGLAAVLLGTVAALAASRRRALRQVRSEAAELREDTARTLALHAEATRQAAAELDAARRSAREAEVRRRAWAETETSLRAALRAQTARAAELEDEAAQLAEATIPLAVERMREGESTGTVLAELPRPAGQVLRKLLDVTVRELGSSERNRAAGMAACASAAARVQALTTTMLADLRELEQRHDESVLDDLLRLDHCAAQTGRLADSVAVLSGSRSGRRWTRPIAMESVLRGAMGRIHAYRRVRLHTTGGAAVAGHAAEGVMHVLAELMDNACNFSPPSEEVHVYVQESHSGVVVTIEDAGHAMPEADLTRAERLVAGDPSEAAADLLPGLSGTRIGLTVVGRLARKHGLRISFRPSSRGGTGVVVLIPPKLVTRAAVEYAPGSYTTPPAVGGRYAGPADTGAGYDGFPEPARPEEIGHAGPADTGPGHGPGSGVRPRTAGPGTTPGDPASPGAGTPVPVPLPRRTRGRGIPDTLSGYDPSPGAPAREVPPGGADAGDRFGAFRDAATGRDRGSADSEGEGGR</sequence>
<evidence type="ECO:0000256" key="2">
    <source>
        <dbReference type="ARBA" id="ARBA00012438"/>
    </source>
</evidence>
<feature type="domain" description="Histidine kinase" evidence="11">
    <location>
        <begin position="324"/>
        <end position="435"/>
    </location>
</feature>
<gene>
    <name evidence="12" type="ORF">SAMN05216223_105115</name>
</gene>
<evidence type="ECO:0000256" key="3">
    <source>
        <dbReference type="ARBA" id="ARBA00022553"/>
    </source>
</evidence>
<evidence type="ECO:0000256" key="6">
    <source>
        <dbReference type="ARBA" id="ARBA00022777"/>
    </source>
</evidence>
<feature type="coiled-coil region" evidence="8">
    <location>
        <begin position="79"/>
        <end position="166"/>
    </location>
</feature>
<dbReference type="PROSITE" id="PS50109">
    <property type="entry name" value="HIS_KIN"/>
    <property type="match status" value="1"/>
</dbReference>
<feature type="compositionally biased region" description="Polar residues" evidence="9">
    <location>
        <begin position="1"/>
        <end position="11"/>
    </location>
</feature>
<evidence type="ECO:0000256" key="7">
    <source>
        <dbReference type="ARBA" id="ARBA00022989"/>
    </source>
</evidence>
<feature type="compositionally biased region" description="Basic and acidic residues" evidence="9">
    <location>
        <begin position="559"/>
        <end position="586"/>
    </location>
</feature>
<dbReference type="Pfam" id="PF02518">
    <property type="entry name" value="HATPase_c"/>
    <property type="match status" value="1"/>
</dbReference>
<comment type="catalytic activity">
    <reaction evidence="1">
        <text>ATP + protein L-histidine = ADP + protein N-phospho-L-histidine.</text>
        <dbReference type="EC" id="2.7.13.3"/>
    </reaction>
</comment>
<protein>
    <recommendedName>
        <fullName evidence="2">histidine kinase</fullName>
        <ecNumber evidence="2">2.7.13.3</ecNumber>
    </recommendedName>
</protein>
<evidence type="ECO:0000256" key="10">
    <source>
        <dbReference type="SAM" id="Phobius"/>
    </source>
</evidence>
<evidence type="ECO:0000256" key="1">
    <source>
        <dbReference type="ARBA" id="ARBA00000085"/>
    </source>
</evidence>
<reference evidence="12 13" key="1">
    <citation type="submission" date="2016-10" db="EMBL/GenBank/DDBJ databases">
        <authorList>
            <person name="de Groot N.N."/>
        </authorList>
    </citation>
    <scope>NUCLEOTIDE SEQUENCE [LARGE SCALE GENOMIC DNA]</scope>
    <source>
        <strain evidence="12 13">CGMCC 4.2023</strain>
    </source>
</reference>
<dbReference type="SMART" id="SM00387">
    <property type="entry name" value="HATPase_c"/>
    <property type="match status" value="1"/>
</dbReference>
<dbReference type="Gene3D" id="3.30.565.10">
    <property type="entry name" value="Histidine kinase-like ATPase, C-terminal domain"/>
    <property type="match status" value="1"/>
</dbReference>
<keyword evidence="10" id="KW-0472">Membrane</keyword>
<keyword evidence="7 10" id="KW-1133">Transmembrane helix</keyword>
<dbReference type="GO" id="GO:0005886">
    <property type="term" value="C:plasma membrane"/>
    <property type="evidence" value="ECO:0007669"/>
    <property type="project" value="TreeGrafter"/>
</dbReference>
<keyword evidence="4" id="KW-0808">Transferase</keyword>
<accession>A0A1H6A2Q5</accession>
<evidence type="ECO:0000313" key="12">
    <source>
        <dbReference type="EMBL" id="SEG42642.1"/>
    </source>
</evidence>
<dbReference type="InterPro" id="IPR036890">
    <property type="entry name" value="HATPase_C_sf"/>
</dbReference>
<dbReference type="GO" id="GO:0004673">
    <property type="term" value="F:protein histidine kinase activity"/>
    <property type="evidence" value="ECO:0007669"/>
    <property type="project" value="UniProtKB-EC"/>
</dbReference>
<dbReference type="GO" id="GO:0000160">
    <property type="term" value="P:phosphorelay signal transduction system"/>
    <property type="evidence" value="ECO:0007669"/>
    <property type="project" value="TreeGrafter"/>
</dbReference>
<keyword evidence="6 12" id="KW-0418">Kinase</keyword>
<keyword evidence="8" id="KW-0175">Coiled coil</keyword>
<evidence type="ECO:0000256" key="9">
    <source>
        <dbReference type="SAM" id="MobiDB-lite"/>
    </source>
</evidence>
<dbReference type="EMBL" id="FNVU01000005">
    <property type="protein sequence ID" value="SEG42642.1"/>
    <property type="molecule type" value="Genomic_DNA"/>
</dbReference>
<feature type="transmembrane region" description="Helical" evidence="10">
    <location>
        <begin position="26"/>
        <end position="49"/>
    </location>
</feature>
<evidence type="ECO:0000256" key="8">
    <source>
        <dbReference type="SAM" id="Coils"/>
    </source>
</evidence>
<name>A0A1H6A2Q5_9ACTN</name>
<dbReference type="AlphaFoldDB" id="A0A1H6A2Q5"/>
<evidence type="ECO:0000256" key="4">
    <source>
        <dbReference type="ARBA" id="ARBA00022679"/>
    </source>
</evidence>
<dbReference type="InterPro" id="IPR005467">
    <property type="entry name" value="His_kinase_dom"/>
</dbReference>
<dbReference type="EC" id="2.7.13.3" evidence="2"/>
<evidence type="ECO:0000256" key="5">
    <source>
        <dbReference type="ARBA" id="ARBA00022692"/>
    </source>
</evidence>
<dbReference type="InterPro" id="IPR003594">
    <property type="entry name" value="HATPase_dom"/>
</dbReference>
<dbReference type="InterPro" id="IPR050428">
    <property type="entry name" value="TCS_sensor_his_kinase"/>
</dbReference>
<dbReference type="Proteomes" id="UP000236754">
    <property type="component" value="Unassembled WGS sequence"/>
</dbReference>
<proteinExistence type="predicted"/>
<organism evidence="12 13">
    <name type="scientific">Actinacidiphila yanglinensis</name>
    <dbReference type="NCBI Taxonomy" id="310779"/>
    <lineage>
        <taxon>Bacteria</taxon>
        <taxon>Bacillati</taxon>
        <taxon>Actinomycetota</taxon>
        <taxon>Actinomycetes</taxon>
        <taxon>Kitasatosporales</taxon>
        <taxon>Streptomycetaceae</taxon>
        <taxon>Actinacidiphila</taxon>
    </lineage>
</organism>
<evidence type="ECO:0000313" key="13">
    <source>
        <dbReference type="Proteomes" id="UP000236754"/>
    </source>
</evidence>
<feature type="region of interest" description="Disordered" evidence="9">
    <location>
        <begin position="1"/>
        <end position="20"/>
    </location>
</feature>
<feature type="region of interest" description="Disordered" evidence="9">
    <location>
        <begin position="445"/>
        <end position="586"/>
    </location>
</feature>
<keyword evidence="5 10" id="KW-0812">Transmembrane</keyword>
<keyword evidence="13" id="KW-1185">Reference proteome</keyword>